<keyword evidence="3 10" id="KW-0255">Endonuclease</keyword>
<proteinExistence type="inferred from homology"/>
<keyword evidence="4 10" id="KW-0378">Hydrolase</keyword>
<dbReference type="GO" id="GO:0004520">
    <property type="term" value="F:DNA endonuclease activity"/>
    <property type="evidence" value="ECO:0007669"/>
    <property type="project" value="InterPro"/>
</dbReference>
<feature type="binding site" evidence="10">
    <location>
        <position position="154"/>
    </location>
    <ligand>
        <name>Mn(2+)</name>
        <dbReference type="ChEBI" id="CHEBI:29035"/>
    </ligand>
</feature>
<evidence type="ECO:0000313" key="12">
    <source>
        <dbReference type="Proteomes" id="UP000293036"/>
    </source>
</evidence>
<dbReference type="Pfam" id="PF01867">
    <property type="entry name" value="Cas_Cas1"/>
    <property type="match status" value="1"/>
</dbReference>
<dbReference type="PANTHER" id="PTHR34353:SF2">
    <property type="entry name" value="CRISPR-ASSOCIATED ENDONUCLEASE CAS1 1"/>
    <property type="match status" value="1"/>
</dbReference>
<evidence type="ECO:0000256" key="8">
    <source>
        <dbReference type="ARBA" id="ARBA00023211"/>
    </source>
</evidence>
<evidence type="ECO:0000256" key="5">
    <source>
        <dbReference type="ARBA" id="ARBA00022842"/>
    </source>
</evidence>
<dbReference type="GO" id="GO:0051607">
    <property type="term" value="P:defense response to virus"/>
    <property type="evidence" value="ECO:0007669"/>
    <property type="project" value="UniProtKB-UniRule"/>
</dbReference>
<accession>A0A4V2KQZ2</accession>
<dbReference type="Gene3D" id="1.20.120.920">
    <property type="entry name" value="CRISPR-associated endonuclease Cas1, C-terminal domain"/>
    <property type="match status" value="1"/>
</dbReference>
<evidence type="ECO:0000256" key="10">
    <source>
        <dbReference type="HAMAP-Rule" id="MF_01470"/>
    </source>
</evidence>
<evidence type="ECO:0000256" key="1">
    <source>
        <dbReference type="ARBA" id="ARBA00022722"/>
    </source>
</evidence>
<comment type="caution">
    <text evidence="11">The sequence shown here is derived from an EMBL/GenBank/DDBJ whole genome shotgun (WGS) entry which is preliminary data.</text>
</comment>
<keyword evidence="7 10" id="KW-0238">DNA-binding</keyword>
<comment type="function">
    <text evidence="10">CRISPR (clustered regularly interspaced short palindromic repeat), is an adaptive immune system that provides protection against mobile genetic elements (viruses, transposable elements and conjugative plasmids). CRISPR clusters contain spacers, sequences complementary to antecedent mobile elements, and target invading nucleic acids. CRISPR clusters are transcribed and processed into CRISPR RNA (crRNA). Acts as a dsDNA endonuclease. Involved in the integration of spacer DNA into the CRISPR cassette.</text>
</comment>
<keyword evidence="2 10" id="KW-0479">Metal-binding</keyword>
<evidence type="ECO:0000256" key="3">
    <source>
        <dbReference type="ARBA" id="ARBA00022759"/>
    </source>
</evidence>
<evidence type="ECO:0000256" key="4">
    <source>
        <dbReference type="ARBA" id="ARBA00022801"/>
    </source>
</evidence>
<dbReference type="PANTHER" id="PTHR34353">
    <property type="entry name" value="CRISPR-ASSOCIATED ENDONUCLEASE CAS1 1"/>
    <property type="match status" value="1"/>
</dbReference>
<dbReference type="HAMAP" id="MF_01470">
    <property type="entry name" value="Cas1"/>
    <property type="match status" value="1"/>
</dbReference>
<evidence type="ECO:0000256" key="7">
    <source>
        <dbReference type="ARBA" id="ARBA00023125"/>
    </source>
</evidence>
<comment type="similarity">
    <text evidence="10">Belongs to the CRISPR-associated endonuclease Cas1 family.</text>
</comment>
<dbReference type="EC" id="3.1.-.-" evidence="10"/>
<dbReference type="EMBL" id="SJDT01000006">
    <property type="protein sequence ID" value="TBW20917.1"/>
    <property type="molecule type" value="Genomic_DNA"/>
</dbReference>
<keyword evidence="6 10" id="KW-0051">Antiviral defense</keyword>
<organism evidence="11 12">
    <name type="scientific">Arcanobacterium bovis</name>
    <dbReference type="NCBI Taxonomy" id="2529275"/>
    <lineage>
        <taxon>Bacteria</taxon>
        <taxon>Bacillati</taxon>
        <taxon>Actinomycetota</taxon>
        <taxon>Actinomycetes</taxon>
        <taxon>Actinomycetales</taxon>
        <taxon>Actinomycetaceae</taxon>
        <taxon>Arcanobacterium</taxon>
    </lineage>
</organism>
<evidence type="ECO:0000256" key="9">
    <source>
        <dbReference type="ARBA" id="ARBA00038592"/>
    </source>
</evidence>
<dbReference type="OrthoDB" id="1550386at2"/>
<keyword evidence="5 10" id="KW-0460">Magnesium</keyword>
<dbReference type="GO" id="GO:0003677">
    <property type="term" value="F:DNA binding"/>
    <property type="evidence" value="ECO:0007669"/>
    <property type="project" value="UniProtKB-KW"/>
</dbReference>
<protein>
    <recommendedName>
        <fullName evidence="10">CRISPR-associated endonuclease Cas1</fullName>
        <ecNumber evidence="10">3.1.-.-</ecNumber>
    </recommendedName>
</protein>
<reference evidence="11 12" key="1">
    <citation type="submission" date="2019-02" db="EMBL/GenBank/DDBJ databases">
        <title>Arcanobacterium bovis sp. nov., isolated from the milk of a cow with mastitis.</title>
        <authorList>
            <person name="Sammra O."/>
            <person name="Foster G."/>
            <person name="Hassan A."/>
            <person name="Alssahen M."/>
            <person name="Laemmler C."/>
            <person name="Borowiak M."/>
            <person name="Malorny B."/>
            <person name="Abdulmawjood A."/>
        </authorList>
    </citation>
    <scope>NUCLEOTIDE SEQUENCE [LARGE SCALE GENOMIC DNA]</scope>
    <source>
        <strain evidence="11 12">C605018/01/1</strain>
    </source>
</reference>
<sequence length="313" mass="34161">MARLNAEQWRILDFSSFQGKVSPDRGSLLITPDGGDAVRVPTADVGIVFIGVNTRFSAGALHRLFGDDVSVIFCDWKGVPIGGAYAWSEHSRVGARQIAQMESSLPRRKSAWASVVKAKILGQANVLDFCRRPNAGLLRRLAKELKSGDSSNNEGQAARIYWSSLWGDEGFRRQPGVRDDVFTSNALLDYGYTVLRGHAMRAVLSAGLTPALGMFHRGRSNNFNLADDLIEPFRPAIDACVASTLCNESIDSKEARKELVQVAGDSFGESGNSIPAELVNLAQHYGQYLEGDINKLSINVWKPTLTLGIYDGE</sequence>
<comment type="cofactor">
    <cofactor evidence="10">
        <name>Mg(2+)</name>
        <dbReference type="ChEBI" id="CHEBI:18420"/>
    </cofactor>
    <cofactor evidence="10">
        <name>Mn(2+)</name>
        <dbReference type="ChEBI" id="CHEBI:29035"/>
    </cofactor>
</comment>
<dbReference type="InterPro" id="IPR002729">
    <property type="entry name" value="CRISPR-assoc_Cas1"/>
</dbReference>
<dbReference type="NCBIfam" id="TIGR00287">
    <property type="entry name" value="cas1"/>
    <property type="match status" value="1"/>
</dbReference>
<dbReference type="AlphaFoldDB" id="A0A4V2KQZ2"/>
<dbReference type="InterPro" id="IPR042206">
    <property type="entry name" value="CRISPR-assoc_Cas1_C"/>
</dbReference>
<feature type="binding site" evidence="10">
    <location>
        <position position="231"/>
    </location>
    <ligand>
        <name>Mn(2+)</name>
        <dbReference type="ChEBI" id="CHEBI:29035"/>
    </ligand>
</feature>
<feature type="binding site" evidence="10">
    <location>
        <position position="216"/>
    </location>
    <ligand>
        <name>Mn(2+)</name>
        <dbReference type="ChEBI" id="CHEBI:29035"/>
    </ligand>
</feature>
<gene>
    <name evidence="10 11" type="primary">cas1</name>
    <name evidence="11" type="ORF">EZJ44_07430</name>
</gene>
<dbReference type="InterPro" id="IPR050646">
    <property type="entry name" value="Cas1"/>
</dbReference>
<name>A0A4V2KQZ2_9ACTO</name>
<comment type="subunit">
    <text evidence="9 10">Homodimer, forms a heterotetramer with a Cas2 homodimer.</text>
</comment>
<evidence type="ECO:0000256" key="6">
    <source>
        <dbReference type="ARBA" id="ARBA00023118"/>
    </source>
</evidence>
<keyword evidence="12" id="KW-1185">Reference proteome</keyword>
<dbReference type="InterPro" id="IPR019855">
    <property type="entry name" value="CRISPR-assoc_Cas1_NMENI"/>
</dbReference>
<evidence type="ECO:0000256" key="2">
    <source>
        <dbReference type="ARBA" id="ARBA00022723"/>
    </source>
</evidence>
<dbReference type="Proteomes" id="UP000293036">
    <property type="component" value="Unassembled WGS sequence"/>
</dbReference>
<dbReference type="NCBIfam" id="TIGR03639">
    <property type="entry name" value="cas1_NMENI"/>
    <property type="match status" value="1"/>
</dbReference>
<keyword evidence="1 10" id="KW-0540">Nuclease</keyword>
<dbReference type="GO" id="GO:0043571">
    <property type="term" value="P:maintenance of CRISPR repeat elements"/>
    <property type="evidence" value="ECO:0007669"/>
    <property type="project" value="UniProtKB-UniRule"/>
</dbReference>
<evidence type="ECO:0000313" key="11">
    <source>
        <dbReference type="EMBL" id="TBW20917.1"/>
    </source>
</evidence>
<dbReference type="RefSeq" id="WP_131281923.1">
    <property type="nucleotide sequence ID" value="NZ_JBHSLR010000005.1"/>
</dbReference>
<dbReference type="GO" id="GO:0016787">
    <property type="term" value="F:hydrolase activity"/>
    <property type="evidence" value="ECO:0007669"/>
    <property type="project" value="UniProtKB-KW"/>
</dbReference>
<dbReference type="GO" id="GO:0046872">
    <property type="term" value="F:metal ion binding"/>
    <property type="evidence" value="ECO:0007669"/>
    <property type="project" value="UniProtKB-UniRule"/>
</dbReference>
<keyword evidence="8 10" id="KW-0464">Manganese</keyword>